<evidence type="ECO:0000256" key="18">
    <source>
        <dbReference type="PIRSR" id="PIRSR621190-3"/>
    </source>
</evidence>
<dbReference type="Gene3D" id="2.110.10.10">
    <property type="entry name" value="Hemopexin-like domain"/>
    <property type="match status" value="1"/>
</dbReference>
<reference evidence="23" key="1">
    <citation type="submission" date="2021-01" db="EMBL/GenBank/DDBJ databases">
        <title>A chromosome-scale assembly of European eel, Anguilla anguilla.</title>
        <authorList>
            <person name="Henkel C."/>
            <person name="Jong-Raadsen S.A."/>
            <person name="Dufour S."/>
            <person name="Weltzien F.-A."/>
            <person name="Palstra A.P."/>
            <person name="Pelster B."/>
            <person name="Spaink H.P."/>
            <person name="Van Den Thillart G.E."/>
            <person name="Jansen H."/>
            <person name="Zahm M."/>
            <person name="Klopp C."/>
            <person name="Cedric C."/>
            <person name="Louis A."/>
            <person name="Berthelot C."/>
            <person name="Parey E."/>
            <person name="Roest Crollius H."/>
            <person name="Montfort J."/>
            <person name="Robinson-Rechavi M."/>
            <person name="Bucao C."/>
            <person name="Bouchez O."/>
            <person name="Gislard M."/>
            <person name="Lluch J."/>
            <person name="Milhes M."/>
            <person name="Lampietro C."/>
            <person name="Lopez Roques C."/>
            <person name="Donnadieu C."/>
            <person name="Braasch I."/>
            <person name="Desvignes T."/>
            <person name="Postlethwait J."/>
            <person name="Bobe J."/>
            <person name="Guiguen Y."/>
            <person name="Dirks R."/>
        </authorList>
    </citation>
    <scope>NUCLEOTIDE SEQUENCE</scope>
    <source>
        <strain evidence="23">Tag_6206</strain>
        <tissue evidence="23">Liver</tissue>
    </source>
</reference>
<dbReference type="InterPro" id="IPR021158">
    <property type="entry name" value="Pept_M10A_Zn_BS"/>
</dbReference>
<dbReference type="Pfam" id="PF00045">
    <property type="entry name" value="Hemopexin"/>
    <property type="match status" value="2"/>
</dbReference>
<feature type="binding site" evidence="17">
    <location>
        <position position="447"/>
    </location>
    <ligand>
        <name>Ca(2+)</name>
        <dbReference type="ChEBI" id="CHEBI:29108"/>
        <label>4</label>
    </ligand>
</feature>
<feature type="binding site" evidence="16">
    <location>
        <position position="227"/>
    </location>
    <ligand>
        <name>Zn(2+)</name>
        <dbReference type="ChEBI" id="CHEBI:29105"/>
        <label>2</label>
        <note>catalytic</note>
    </ligand>
</feature>
<comment type="cofactor">
    <cofactor evidence="17">
        <name>Zn(2+)</name>
        <dbReference type="ChEBI" id="CHEBI:29105"/>
    </cofactor>
    <text evidence="17">Binds 2 Zn(2+) ions per subunit.</text>
</comment>
<evidence type="ECO:0000256" key="15">
    <source>
        <dbReference type="PIRSR" id="PIRSR001191-1"/>
    </source>
</evidence>
<dbReference type="Proteomes" id="UP001044222">
    <property type="component" value="Chromosome 13"/>
</dbReference>
<dbReference type="PANTHER" id="PTHR10201:SF306">
    <property type="entry name" value="MATRILYSIN-LIKE"/>
    <property type="match status" value="1"/>
</dbReference>
<comment type="subcellular location">
    <subcellularLocation>
        <location evidence="1">Secreted</location>
        <location evidence="1">Extracellular space</location>
        <location evidence="1">Extracellular matrix</location>
    </subcellularLocation>
</comment>
<dbReference type="SUPFAM" id="SSF55486">
    <property type="entry name" value="Metalloproteases ('zincins'), catalytic domain"/>
    <property type="match status" value="1"/>
</dbReference>
<evidence type="ECO:0000256" key="16">
    <source>
        <dbReference type="PIRSR" id="PIRSR001191-2"/>
    </source>
</evidence>
<evidence type="ECO:0000313" key="23">
    <source>
        <dbReference type="EMBL" id="KAG5836800.1"/>
    </source>
</evidence>
<evidence type="ECO:0000313" key="24">
    <source>
        <dbReference type="Proteomes" id="UP001044222"/>
    </source>
</evidence>
<evidence type="ECO:0000256" key="12">
    <source>
        <dbReference type="ARBA" id="ARBA00023049"/>
    </source>
</evidence>
<dbReference type="GO" id="GO:0031012">
    <property type="term" value="C:extracellular matrix"/>
    <property type="evidence" value="ECO:0007669"/>
    <property type="project" value="InterPro"/>
</dbReference>
<feature type="binding site" evidence="17">
    <location>
        <position position="199"/>
    </location>
    <ligand>
        <name>Ca(2+)</name>
        <dbReference type="ChEBI" id="CHEBI:29108"/>
        <label>2</label>
    </ligand>
</feature>
<dbReference type="PRINTS" id="PR00138">
    <property type="entry name" value="MATRIXIN"/>
</dbReference>
<dbReference type="AlphaFoldDB" id="A0A9D3LX61"/>
<feature type="repeat" description="Hemopexin" evidence="20">
    <location>
        <begin position="347"/>
        <end position="392"/>
    </location>
</feature>
<evidence type="ECO:0000256" key="6">
    <source>
        <dbReference type="ARBA" id="ARBA00022723"/>
    </source>
</evidence>
<feature type="disulfide bond" evidence="18">
    <location>
        <begin position="300"/>
        <end position="486"/>
    </location>
</feature>
<dbReference type="PANTHER" id="PTHR10201">
    <property type="entry name" value="MATRIX METALLOPROTEINASE"/>
    <property type="match status" value="1"/>
</dbReference>
<dbReference type="GO" id="GO:0006508">
    <property type="term" value="P:proteolysis"/>
    <property type="evidence" value="ECO:0007669"/>
    <property type="project" value="UniProtKB-KW"/>
</dbReference>
<feature type="binding site" evidence="17">
    <location>
        <position position="188"/>
    </location>
    <ligand>
        <name>Zn(2+)</name>
        <dbReference type="ChEBI" id="CHEBI:29105"/>
        <label>1</label>
    </ligand>
</feature>
<feature type="binding site" evidence="17">
    <location>
        <position position="206"/>
    </location>
    <ligand>
        <name>Ca(2+)</name>
        <dbReference type="ChEBI" id="CHEBI:29108"/>
        <label>3</label>
    </ligand>
</feature>
<dbReference type="Pfam" id="PF01471">
    <property type="entry name" value="PG_binding_1"/>
    <property type="match status" value="1"/>
</dbReference>
<keyword evidence="6 16" id="KW-0479">Metal-binding</keyword>
<gene>
    <name evidence="23" type="ORF">ANANG_G00232450</name>
</gene>
<evidence type="ECO:0000256" key="5">
    <source>
        <dbReference type="ARBA" id="ARBA00022670"/>
    </source>
</evidence>
<dbReference type="PIRSF" id="PIRSF001191">
    <property type="entry name" value="Peptidase_M10A_matrix"/>
    <property type="match status" value="1"/>
</dbReference>
<evidence type="ECO:0000256" key="21">
    <source>
        <dbReference type="SAM" id="SignalP"/>
    </source>
</evidence>
<dbReference type="SUPFAM" id="SSF47090">
    <property type="entry name" value="PGBD-like"/>
    <property type="match status" value="1"/>
</dbReference>
<dbReference type="PROSITE" id="PS00546">
    <property type="entry name" value="CYSTEINE_SWITCH"/>
    <property type="match status" value="1"/>
</dbReference>
<evidence type="ECO:0000256" key="10">
    <source>
        <dbReference type="ARBA" id="ARBA00022833"/>
    </source>
</evidence>
<dbReference type="GO" id="GO:0030198">
    <property type="term" value="P:extracellular matrix organization"/>
    <property type="evidence" value="ECO:0007669"/>
    <property type="project" value="TreeGrafter"/>
</dbReference>
<evidence type="ECO:0000256" key="7">
    <source>
        <dbReference type="ARBA" id="ARBA00022729"/>
    </source>
</evidence>
<dbReference type="SMART" id="SM00235">
    <property type="entry name" value="ZnMc"/>
    <property type="match status" value="1"/>
</dbReference>
<keyword evidence="13" id="KW-0865">Zymogen</keyword>
<keyword evidence="24" id="KW-1185">Reference proteome</keyword>
<dbReference type="InterPro" id="IPR036375">
    <property type="entry name" value="Hemopexin-like_dom_sf"/>
</dbReference>
<dbReference type="InterPro" id="IPR000585">
    <property type="entry name" value="Hemopexin-like_dom"/>
</dbReference>
<evidence type="ECO:0000256" key="4">
    <source>
        <dbReference type="ARBA" id="ARBA00022530"/>
    </source>
</evidence>
<feature type="domain" description="Peptidase metallopeptidase" evidence="22">
    <location>
        <begin position="110"/>
        <end position="268"/>
    </location>
</feature>
<evidence type="ECO:0000256" key="20">
    <source>
        <dbReference type="PROSITE-ProRule" id="PRU01011"/>
    </source>
</evidence>
<evidence type="ECO:0000256" key="2">
    <source>
        <dbReference type="ARBA" id="ARBA00010370"/>
    </source>
</evidence>
<keyword evidence="5" id="KW-0645">Protease</keyword>
<feature type="binding site" evidence="17">
    <location>
        <position position="197"/>
    </location>
    <ligand>
        <name>Ca(2+)</name>
        <dbReference type="ChEBI" id="CHEBI:29108"/>
        <label>2</label>
    </ligand>
</feature>
<feature type="binding site" evidence="17">
    <location>
        <position position="400"/>
    </location>
    <ligand>
        <name>Ca(2+)</name>
        <dbReference type="ChEBI" id="CHEBI:29108"/>
        <label>5</label>
    </ligand>
</feature>
<keyword evidence="8" id="KW-0677">Repeat</keyword>
<sequence>MCRLLFLWTWAVVLTLAQPDRLAPAAGPADDRVTQSELTMATEYLQHYYDLRVAPQRRSKRSDSALASKVRDMQSFFGLNATGRLDSETLEVMRSPRCGVPDVHEYVSNQGSKWTKSTISYRVVRYTPDLPSDTVDSEIAAALNVWSKASPLKFVKSSSGQADILVDFATRSHGDSYPFDGPRGTLAHAFGPGEGIGGDTHFDDAESWTTGSDGFNLFLVAAHEFGHALGLKHSRNQASLMYPTYKQRDRDNVLSREDTSKIGALYSPTAPARRAQPPWASVFNNWFLGRRFPYRVRDKCSPRLAFDAVTSLGETVLFFRGRYLWMKPDQQDDDKAAPVQKFLTKIRSGVNAAYSIPSRSSLYLFAGSSFWTVNGSRVRSRPKPIHRFGLPRQVKKIDAAVHVNTTGHTLIFAQDLYWSYDENRRTMEDSSPRKTSDDFPGIKTPVDAAVYRDGFIHFFRGPEVYKYDASRKCVAGVDKANSWLGCKMESPLKKRPRHEPVFANLCQNAQ</sequence>
<keyword evidence="14 18" id="KW-1015">Disulfide bond</keyword>
<dbReference type="PROSITE" id="PS51642">
    <property type="entry name" value="HEMOPEXIN_2"/>
    <property type="match status" value="3"/>
</dbReference>
<dbReference type="InterPro" id="IPR002477">
    <property type="entry name" value="Peptidoglycan-bd-like"/>
</dbReference>
<dbReference type="FunFam" id="2.110.10.10:FF:000002">
    <property type="entry name" value="Matrix metallopeptidase 3"/>
    <property type="match status" value="1"/>
</dbReference>
<dbReference type="EMBL" id="JAFIRN010000013">
    <property type="protein sequence ID" value="KAG5836800.1"/>
    <property type="molecule type" value="Genomic_DNA"/>
</dbReference>
<dbReference type="SUPFAM" id="SSF50923">
    <property type="entry name" value="Hemopexin-like domain"/>
    <property type="match status" value="1"/>
</dbReference>
<feature type="binding site" evidence="17">
    <location>
        <position position="241"/>
    </location>
    <ligand>
        <name>Zn(2+)</name>
        <dbReference type="ChEBI" id="CHEBI:29105"/>
        <label>2</label>
        <note>catalytic</note>
    </ligand>
</feature>
<dbReference type="InterPro" id="IPR018487">
    <property type="entry name" value="Hemopexin-like_repeat"/>
</dbReference>
<feature type="binding site" evidence="17">
    <location>
        <position position="163"/>
    </location>
    <ligand>
        <name>Ca(2+)</name>
        <dbReference type="ChEBI" id="CHEBI:29108"/>
        <label>2</label>
    </ligand>
</feature>
<dbReference type="GO" id="GO:0030574">
    <property type="term" value="P:collagen catabolic process"/>
    <property type="evidence" value="ECO:0007669"/>
    <property type="project" value="TreeGrafter"/>
</dbReference>
<dbReference type="InterPro" id="IPR021190">
    <property type="entry name" value="Pept_M10A"/>
</dbReference>
<comment type="caution">
    <text evidence="23">The sequence shown here is derived from an EMBL/GenBank/DDBJ whole genome shotgun (WGS) entry which is preliminary data.</text>
</comment>
<dbReference type="InterPro" id="IPR036365">
    <property type="entry name" value="PGBD-like_sf"/>
</dbReference>
<keyword evidence="7 21" id="KW-0732">Signal</keyword>
<evidence type="ECO:0000256" key="3">
    <source>
        <dbReference type="ARBA" id="ARBA00022525"/>
    </source>
</evidence>
<feature type="binding site" description="in inhibited form" evidence="17">
    <location>
        <position position="98"/>
    </location>
    <ligand>
        <name>Zn(2+)</name>
        <dbReference type="ChEBI" id="CHEBI:29105"/>
        <label>2</label>
        <note>catalytic</note>
    </ligand>
</feature>
<feature type="binding site" evidence="17">
    <location>
        <position position="175"/>
    </location>
    <ligand>
        <name>Zn(2+)</name>
        <dbReference type="ChEBI" id="CHEBI:29105"/>
        <label>1</label>
    </ligand>
</feature>
<keyword evidence="3" id="KW-0964">Secreted</keyword>
<dbReference type="GO" id="GO:0008270">
    <property type="term" value="F:zinc ion binding"/>
    <property type="evidence" value="ECO:0007669"/>
    <property type="project" value="InterPro"/>
</dbReference>
<dbReference type="CDD" id="cd00094">
    <property type="entry name" value="HX"/>
    <property type="match status" value="1"/>
</dbReference>
<protein>
    <recommendedName>
        <fullName evidence="22">Peptidase metallopeptidase domain-containing protein</fullName>
    </recommendedName>
</protein>
<feature type="signal peptide" evidence="21">
    <location>
        <begin position="1"/>
        <end position="17"/>
    </location>
</feature>
<name>A0A9D3LX61_ANGAN</name>
<dbReference type="InterPro" id="IPR006026">
    <property type="entry name" value="Peptidase_Metallo"/>
</dbReference>
<dbReference type="CDD" id="cd04278">
    <property type="entry name" value="ZnMc_MMP"/>
    <property type="match status" value="1"/>
</dbReference>
<feature type="binding site" evidence="17">
    <location>
        <position position="173"/>
    </location>
    <ligand>
        <name>Zn(2+)</name>
        <dbReference type="ChEBI" id="CHEBI:29105"/>
        <label>1</label>
    </ligand>
</feature>
<feature type="binding site" evidence="17">
    <location>
        <position position="181"/>
    </location>
    <ligand>
        <name>Ca(2+)</name>
        <dbReference type="ChEBI" id="CHEBI:29108"/>
        <label>3</label>
    </ligand>
</feature>
<proteinExistence type="inferred from homology"/>
<evidence type="ECO:0000256" key="17">
    <source>
        <dbReference type="PIRSR" id="PIRSR621190-2"/>
    </source>
</evidence>
<feature type="active site" evidence="15">
    <location>
        <position position="224"/>
    </location>
</feature>
<accession>A0A9D3LX61</accession>
<evidence type="ECO:0000256" key="13">
    <source>
        <dbReference type="ARBA" id="ARBA00023145"/>
    </source>
</evidence>
<evidence type="ECO:0000256" key="11">
    <source>
        <dbReference type="ARBA" id="ARBA00022837"/>
    </source>
</evidence>
<feature type="binding site" evidence="17">
    <location>
        <position position="180"/>
    </location>
    <ligand>
        <name>Ca(2+)</name>
        <dbReference type="ChEBI" id="CHEBI:29108"/>
        <label>3</label>
    </ligand>
</feature>
<feature type="repeat" description="Hemopexin" evidence="20">
    <location>
        <begin position="443"/>
        <end position="486"/>
    </location>
</feature>
<organism evidence="23 24">
    <name type="scientific">Anguilla anguilla</name>
    <name type="common">European freshwater eel</name>
    <name type="synonym">Muraena anguilla</name>
    <dbReference type="NCBI Taxonomy" id="7936"/>
    <lineage>
        <taxon>Eukaryota</taxon>
        <taxon>Metazoa</taxon>
        <taxon>Chordata</taxon>
        <taxon>Craniata</taxon>
        <taxon>Vertebrata</taxon>
        <taxon>Euteleostomi</taxon>
        <taxon>Actinopterygii</taxon>
        <taxon>Neopterygii</taxon>
        <taxon>Teleostei</taxon>
        <taxon>Anguilliformes</taxon>
        <taxon>Anguillidae</taxon>
        <taxon>Anguilla</taxon>
    </lineage>
</organism>
<evidence type="ECO:0000256" key="19">
    <source>
        <dbReference type="PIRSR" id="PIRSR621190-5"/>
    </source>
</evidence>
<evidence type="ECO:0000256" key="14">
    <source>
        <dbReference type="ARBA" id="ARBA00023157"/>
    </source>
</evidence>
<evidence type="ECO:0000259" key="22">
    <source>
        <dbReference type="SMART" id="SM00235"/>
    </source>
</evidence>
<comment type="cofactor">
    <cofactor evidence="17">
        <name>Ca(2+)</name>
        <dbReference type="ChEBI" id="CHEBI:29108"/>
    </cofactor>
    <text evidence="17">Can bind about 5 Ca(2+) ions per subunit.</text>
</comment>
<feature type="short sequence motif" description="Cysteine switch" evidence="19">
    <location>
        <begin position="96"/>
        <end position="103"/>
    </location>
</feature>
<feature type="binding site" evidence="17">
    <location>
        <position position="203"/>
    </location>
    <ligand>
        <name>Ca(2+)</name>
        <dbReference type="ChEBI" id="CHEBI:29108"/>
        <label>3</label>
    </ligand>
</feature>
<keyword evidence="9" id="KW-0378">Hydrolase</keyword>
<dbReference type="InterPro" id="IPR024079">
    <property type="entry name" value="MetalloPept_cat_dom_sf"/>
</dbReference>
<keyword evidence="12" id="KW-0482">Metalloprotease</keyword>
<dbReference type="Gene3D" id="3.40.390.10">
    <property type="entry name" value="Collagenase (Catalytic Domain)"/>
    <property type="match status" value="1"/>
</dbReference>
<comment type="similarity">
    <text evidence="2">Belongs to the peptidase M10A family.</text>
</comment>
<dbReference type="GO" id="GO:0004222">
    <property type="term" value="F:metalloendopeptidase activity"/>
    <property type="evidence" value="ECO:0007669"/>
    <property type="project" value="InterPro"/>
</dbReference>
<feature type="binding site" evidence="17">
    <location>
        <position position="206"/>
    </location>
    <ligand>
        <name>Ca(2+)</name>
        <dbReference type="ChEBI" id="CHEBI:29108"/>
        <label>1</label>
    </ligand>
</feature>
<feature type="binding site" evidence="16">
    <location>
        <position position="233"/>
    </location>
    <ligand>
        <name>Zn(2+)</name>
        <dbReference type="ChEBI" id="CHEBI:29105"/>
        <label>2</label>
        <note>catalytic</note>
    </ligand>
</feature>
<feature type="binding site" evidence="16">
    <location>
        <position position="223"/>
    </location>
    <ligand>
        <name>Zn(2+)</name>
        <dbReference type="ChEBI" id="CHEBI:29105"/>
        <label>2</label>
        <note>catalytic</note>
    </ligand>
</feature>
<dbReference type="InterPro" id="IPR033739">
    <property type="entry name" value="M10A_MMP"/>
</dbReference>
<feature type="repeat" description="Hemopexin" evidence="20">
    <location>
        <begin position="394"/>
        <end position="442"/>
    </location>
</feature>
<feature type="binding site" evidence="17">
    <location>
        <position position="307"/>
    </location>
    <ligand>
        <name>Ca(2+)</name>
        <dbReference type="ChEBI" id="CHEBI:29108"/>
        <label>4</label>
    </ligand>
</feature>
<dbReference type="Pfam" id="PF00413">
    <property type="entry name" value="Peptidase_M10"/>
    <property type="match status" value="1"/>
</dbReference>
<evidence type="ECO:0000256" key="9">
    <source>
        <dbReference type="ARBA" id="ARBA00022801"/>
    </source>
</evidence>
<feature type="chain" id="PRO_5038606833" description="Peptidase metallopeptidase domain-containing protein" evidence="21">
    <location>
        <begin position="18"/>
        <end position="510"/>
    </location>
</feature>
<dbReference type="SMART" id="SM00120">
    <property type="entry name" value="HX"/>
    <property type="match status" value="4"/>
</dbReference>
<feature type="binding site" evidence="17">
    <location>
        <position position="204"/>
    </location>
    <ligand>
        <name>Ca(2+)</name>
        <dbReference type="ChEBI" id="CHEBI:29108"/>
        <label>1</label>
    </ligand>
</feature>
<feature type="binding site" evidence="17">
    <location>
        <position position="353"/>
    </location>
    <ligand>
        <name>Ca(2+)</name>
        <dbReference type="ChEBI" id="CHEBI:29108"/>
        <label>5</label>
    </ligand>
</feature>
<keyword evidence="4" id="KW-0272">Extracellular matrix</keyword>
<evidence type="ECO:0000256" key="1">
    <source>
        <dbReference type="ARBA" id="ARBA00004498"/>
    </source>
</evidence>
<evidence type="ECO:0000256" key="8">
    <source>
        <dbReference type="ARBA" id="ARBA00022737"/>
    </source>
</evidence>
<dbReference type="InterPro" id="IPR001818">
    <property type="entry name" value="Pept_M10_metallopeptidase"/>
</dbReference>
<keyword evidence="10 16" id="KW-0862">Zinc</keyword>
<feature type="binding site" evidence="17">
    <location>
        <position position="129"/>
    </location>
    <ligand>
        <name>Ca(2+)</name>
        <dbReference type="ChEBI" id="CHEBI:29108"/>
        <label>1</label>
    </ligand>
</feature>
<feature type="binding site" evidence="17">
    <location>
        <position position="201"/>
    </location>
    <ligand>
        <name>Zn(2+)</name>
        <dbReference type="ChEBI" id="CHEBI:29105"/>
        <label>1</label>
    </ligand>
</feature>
<dbReference type="FunFam" id="3.40.390.10:FF:000007">
    <property type="entry name" value="Collagenase 3"/>
    <property type="match status" value="1"/>
</dbReference>
<keyword evidence="11 17" id="KW-0106">Calcium</keyword>